<protein>
    <recommendedName>
        <fullName evidence="9">Pentatricopeptide repeat protein</fullName>
    </recommendedName>
</protein>
<evidence type="ECO:0000256" key="4">
    <source>
        <dbReference type="ARBA" id="ARBA00044511"/>
    </source>
</evidence>
<feature type="region of interest" description="Disordered" evidence="6">
    <location>
        <begin position="307"/>
        <end position="328"/>
    </location>
</feature>
<comment type="similarity">
    <text evidence="1">Belongs to the CCM1 family.</text>
</comment>
<feature type="region of interest" description="Disordered" evidence="6">
    <location>
        <begin position="716"/>
        <end position="736"/>
    </location>
</feature>
<dbReference type="Gene3D" id="1.25.40.10">
    <property type="entry name" value="Tetratricopeptide repeat domain"/>
    <property type="match status" value="1"/>
</dbReference>
<evidence type="ECO:0000313" key="7">
    <source>
        <dbReference type="EMBL" id="SPO29038.1"/>
    </source>
</evidence>
<feature type="region of interest" description="Disordered" evidence="6">
    <location>
        <begin position="645"/>
        <end position="687"/>
    </location>
</feature>
<comment type="subunit">
    <text evidence="4">Binds to mitochondrial small subunit 15S rRNA.</text>
</comment>
<feature type="repeat" description="PPR" evidence="5">
    <location>
        <begin position="394"/>
        <end position="428"/>
    </location>
</feature>
<feature type="compositionally biased region" description="Basic and acidic residues" evidence="6">
    <location>
        <begin position="848"/>
        <end position="864"/>
    </location>
</feature>
<accession>A0A5C3EEY0</accession>
<feature type="compositionally biased region" description="Low complexity" evidence="6">
    <location>
        <begin position="23"/>
        <end position="58"/>
    </location>
</feature>
<evidence type="ECO:0000256" key="1">
    <source>
        <dbReference type="ARBA" id="ARBA00006192"/>
    </source>
</evidence>
<feature type="compositionally biased region" description="Basic and acidic residues" evidence="6">
    <location>
        <begin position="722"/>
        <end position="736"/>
    </location>
</feature>
<gene>
    <name evidence="7" type="ORF">UTRI_05612</name>
</gene>
<proteinExistence type="inferred from homology"/>
<evidence type="ECO:0000256" key="6">
    <source>
        <dbReference type="SAM" id="MobiDB-lite"/>
    </source>
</evidence>
<dbReference type="OrthoDB" id="1908178at2759"/>
<keyword evidence="8" id="KW-1185">Reference proteome</keyword>
<dbReference type="EMBL" id="OOIN01000026">
    <property type="protein sequence ID" value="SPO29038.1"/>
    <property type="molecule type" value="Genomic_DNA"/>
</dbReference>
<dbReference type="InterPro" id="IPR002885">
    <property type="entry name" value="PPR_rpt"/>
</dbReference>
<feature type="region of interest" description="Disordered" evidence="6">
    <location>
        <begin position="840"/>
        <end position="864"/>
    </location>
</feature>
<dbReference type="AlphaFoldDB" id="A0A5C3EEY0"/>
<evidence type="ECO:0008006" key="9">
    <source>
        <dbReference type="Google" id="ProtNLM"/>
    </source>
</evidence>
<organism evidence="7 8">
    <name type="scientific">Ustilago trichophora</name>
    <dbReference type="NCBI Taxonomy" id="86804"/>
    <lineage>
        <taxon>Eukaryota</taxon>
        <taxon>Fungi</taxon>
        <taxon>Dikarya</taxon>
        <taxon>Basidiomycota</taxon>
        <taxon>Ustilaginomycotina</taxon>
        <taxon>Ustilaginomycetes</taxon>
        <taxon>Ustilaginales</taxon>
        <taxon>Ustilaginaceae</taxon>
        <taxon>Ustilago</taxon>
    </lineage>
</organism>
<evidence type="ECO:0000256" key="3">
    <source>
        <dbReference type="ARBA" id="ARBA00044493"/>
    </source>
</evidence>
<feature type="region of interest" description="Disordered" evidence="6">
    <location>
        <begin position="516"/>
        <end position="538"/>
    </location>
</feature>
<feature type="region of interest" description="Disordered" evidence="6">
    <location>
        <begin position="23"/>
        <end position="60"/>
    </location>
</feature>
<dbReference type="PANTHER" id="PTHR47447">
    <property type="entry name" value="OS03G0856100 PROTEIN"/>
    <property type="match status" value="1"/>
</dbReference>
<evidence type="ECO:0000256" key="2">
    <source>
        <dbReference type="ARBA" id="ARBA00022737"/>
    </source>
</evidence>
<dbReference type="PROSITE" id="PS51375">
    <property type="entry name" value="PPR"/>
    <property type="match status" value="1"/>
</dbReference>
<name>A0A5C3EEY0_9BASI</name>
<evidence type="ECO:0000313" key="8">
    <source>
        <dbReference type="Proteomes" id="UP000324022"/>
    </source>
</evidence>
<keyword evidence="2" id="KW-0677">Repeat</keyword>
<dbReference type="Proteomes" id="UP000324022">
    <property type="component" value="Unassembled WGS sequence"/>
</dbReference>
<comment type="function">
    <text evidence="3">Regulates mitochondrial small subunit maturation by controlling 15S rRNA 5'-end processing. Localizes to the 5' precursor of the 15S rRNA in a position that is subsequently occupied by mS47 in the mature yeast mtSSU. Uses structure and sequence-specific RNA recognition, binding to a single-stranded region of the precursor and specifically recognizing bases -6 to -1. The exchange of Ccm1 for mS47 is coupled to the irreversible removal of precursor rRNA that is accompanied by conformational changes of the mitoribosomal proteins uS5m and mS26. These conformational changes signal completion of 5'-end rRNA processing through protection of the mature 5'-end of the 15S rRNA and stabilization of mS47. The removal of the 5' precursor together with the dissociation of Ccm1 may be catalyzed by the 5'-3' exoribonuclease Pet127. Involved in the specific removal of group I introns in mitochondrial encoded transcripts.</text>
</comment>
<dbReference type="PANTHER" id="PTHR47447:SF17">
    <property type="entry name" value="OS12G0638900 PROTEIN"/>
    <property type="match status" value="1"/>
</dbReference>
<reference evidence="7 8" key="1">
    <citation type="submission" date="2018-03" db="EMBL/GenBank/DDBJ databases">
        <authorList>
            <person name="Guldener U."/>
        </authorList>
    </citation>
    <scope>NUCLEOTIDE SEQUENCE [LARGE SCALE GENOMIC DNA]</scope>
    <source>
        <strain evidence="7 8">NBRC100155</strain>
    </source>
</reference>
<dbReference type="Pfam" id="PF01535">
    <property type="entry name" value="PPR"/>
    <property type="match status" value="1"/>
</dbReference>
<evidence type="ECO:0000256" key="5">
    <source>
        <dbReference type="PROSITE-ProRule" id="PRU00708"/>
    </source>
</evidence>
<sequence length="864" mass="97531">MTLMSSSLYAALAARALSQARASRCRPTTSAHKHTAASSKSISSPSSATAAPSEAGPSRLHHGARELHERRWCGLQLGRKSNRIYYAWTQTGSADTVWSAYLDLRQRFSGADTASFSTEGAALDGNVTPQECRDILNIIGNDAPKTRRGLNRVLRLVSDVRSQQRRLLARLEHVSESDYKARSRILTKEIEAWDSVLSPRMLNMIIALIGKSLRSVGLDEVDQVLDQLLTYEANELSRAAGPSRNANSANPVLTLHSSDILGNLRTAMLSPVAQSALDKKVGSRRREPDFPNLATYNTILDIITRTVPRSDPARSSSSTQEHAEDEEDDAMLKFTEQHLASQSAEFNSSLANKLRRFDLDPEAAPLHLDALERADRLFHSVLNRMQRSSRIEPDPITFNIMITLYCLLDRWEAVHRVIRIMHDRHVLSIDCINNILGRWILRERATAKKHRSDNDFPNPAMDAALDVYRQLRQNLIYLELASHHSFIAYGSHESYPQSKPEMVEAKHRSKDELGFLTWPDRNEPRSTETSRNPADMPSSDAVQAVFGIPRLPQDLVPDEITHALVIRSLTWEGRFGDALSVFKDLVSTPAQLPANVSKKGKIRRADVKTTGESLEEKKMQPTLAIFDSFFRGFSRHGIPSTVVSYDAEQPERSTWKPLSSSISEEEGDQAEQSLLQQKQKQDGPHAQQLQMWRIETFQEIFEAFLDFEPDVRQALASTQTRTPEKPGRVLSRDQENAKHRISTPLGWLSMTEKRNLDALRRAPSSNQLFWILTAIRRVSHDHAGWSLAMWRKVVDKFASNDASSTSSLQGRAHGKLGWNGFVLDNRLRRVLEHLETRLAQEQGQSRNQDQEELWHHGQGERSFD</sequence>
<dbReference type="InterPro" id="IPR011990">
    <property type="entry name" value="TPR-like_helical_dom_sf"/>
</dbReference>